<protein>
    <recommendedName>
        <fullName evidence="4">DUF309 domain-containing protein</fullName>
    </recommendedName>
</protein>
<accession>A0A517Z4A8</accession>
<sequence>MASDSNSQPGAERRQPFFADWPLPPYTFVPGHAPHPIRDPAGHSFGTEPEPASPLTADNWPHSRPYLRGFDLFNAGFYWEAHETWEGAWIACGRRGTTADFLKGLIKLAAAGVKLREQNRTGAHRHVRRARELFSHVRANANDSPEFLGLSFDQLERAATALETAPSELPPTAPPTPLLPFTVVPIRT</sequence>
<dbReference type="Gene3D" id="1.10.3450.10">
    <property type="entry name" value="TTHA0068-like"/>
    <property type="match status" value="1"/>
</dbReference>
<evidence type="ECO:0000313" key="3">
    <source>
        <dbReference type="Proteomes" id="UP000320496"/>
    </source>
</evidence>
<evidence type="ECO:0000313" key="2">
    <source>
        <dbReference type="EMBL" id="QDU37314.1"/>
    </source>
</evidence>
<organism evidence="2 3">
    <name type="scientific">Maioricimonas rarisocia</name>
    <dbReference type="NCBI Taxonomy" id="2528026"/>
    <lineage>
        <taxon>Bacteria</taxon>
        <taxon>Pseudomonadati</taxon>
        <taxon>Planctomycetota</taxon>
        <taxon>Planctomycetia</taxon>
        <taxon>Planctomycetales</taxon>
        <taxon>Planctomycetaceae</taxon>
        <taxon>Maioricimonas</taxon>
    </lineage>
</organism>
<evidence type="ECO:0000256" key="1">
    <source>
        <dbReference type="SAM" id="MobiDB-lite"/>
    </source>
</evidence>
<proteinExistence type="predicted"/>
<keyword evidence="3" id="KW-1185">Reference proteome</keyword>
<evidence type="ECO:0008006" key="4">
    <source>
        <dbReference type="Google" id="ProtNLM"/>
    </source>
</evidence>
<reference evidence="2 3" key="1">
    <citation type="submission" date="2019-02" db="EMBL/GenBank/DDBJ databases">
        <title>Deep-cultivation of Planctomycetes and their phenomic and genomic characterization uncovers novel biology.</title>
        <authorList>
            <person name="Wiegand S."/>
            <person name="Jogler M."/>
            <person name="Boedeker C."/>
            <person name="Pinto D."/>
            <person name="Vollmers J."/>
            <person name="Rivas-Marin E."/>
            <person name="Kohn T."/>
            <person name="Peeters S.H."/>
            <person name="Heuer A."/>
            <person name="Rast P."/>
            <person name="Oberbeckmann S."/>
            <person name="Bunk B."/>
            <person name="Jeske O."/>
            <person name="Meyerdierks A."/>
            <person name="Storesund J.E."/>
            <person name="Kallscheuer N."/>
            <person name="Luecker S."/>
            <person name="Lage O.M."/>
            <person name="Pohl T."/>
            <person name="Merkel B.J."/>
            <person name="Hornburger P."/>
            <person name="Mueller R.-W."/>
            <person name="Bruemmer F."/>
            <person name="Labrenz M."/>
            <person name="Spormann A.M."/>
            <person name="Op den Camp H."/>
            <person name="Overmann J."/>
            <person name="Amann R."/>
            <person name="Jetten M.S.M."/>
            <person name="Mascher T."/>
            <person name="Medema M.H."/>
            <person name="Devos D.P."/>
            <person name="Kaster A.-K."/>
            <person name="Ovreas L."/>
            <person name="Rohde M."/>
            <person name="Galperin M.Y."/>
            <person name="Jogler C."/>
        </authorList>
    </citation>
    <scope>NUCLEOTIDE SEQUENCE [LARGE SCALE GENOMIC DNA]</scope>
    <source>
        <strain evidence="2 3">Mal4</strain>
    </source>
</reference>
<name>A0A517Z4A8_9PLAN</name>
<dbReference type="EMBL" id="CP036275">
    <property type="protein sequence ID" value="QDU37314.1"/>
    <property type="molecule type" value="Genomic_DNA"/>
</dbReference>
<dbReference type="Pfam" id="PF03745">
    <property type="entry name" value="DUF309"/>
    <property type="match status" value="1"/>
</dbReference>
<dbReference type="KEGG" id="mri:Mal4_16240"/>
<dbReference type="AlphaFoldDB" id="A0A517Z4A8"/>
<dbReference type="OrthoDB" id="9799942at2"/>
<dbReference type="InterPro" id="IPR005500">
    <property type="entry name" value="DUF309"/>
</dbReference>
<gene>
    <name evidence="2" type="ORF">Mal4_16240</name>
</gene>
<dbReference type="Proteomes" id="UP000320496">
    <property type="component" value="Chromosome"/>
</dbReference>
<dbReference type="SUPFAM" id="SSF140663">
    <property type="entry name" value="TTHA0068-like"/>
    <property type="match status" value="1"/>
</dbReference>
<feature type="region of interest" description="Disordered" evidence="1">
    <location>
        <begin position="32"/>
        <end position="57"/>
    </location>
</feature>
<dbReference type="InterPro" id="IPR023203">
    <property type="entry name" value="TTHA0068_sf"/>
</dbReference>
<dbReference type="RefSeq" id="WP_145368093.1">
    <property type="nucleotide sequence ID" value="NZ_CP036275.1"/>
</dbReference>